<organism evidence="7 8">
    <name type="scientific">Mycolicibacterium mageritense</name>
    <name type="common">Mycobacterium mageritense</name>
    <dbReference type="NCBI Taxonomy" id="53462"/>
    <lineage>
        <taxon>Bacteria</taxon>
        <taxon>Bacillati</taxon>
        <taxon>Actinomycetota</taxon>
        <taxon>Actinomycetes</taxon>
        <taxon>Mycobacteriales</taxon>
        <taxon>Mycobacteriaceae</taxon>
        <taxon>Mycolicibacterium</taxon>
    </lineage>
</organism>
<keyword evidence="8" id="KW-1185">Reference proteome</keyword>
<proteinExistence type="predicted"/>
<evidence type="ECO:0000256" key="3">
    <source>
        <dbReference type="ARBA" id="ARBA00022989"/>
    </source>
</evidence>
<feature type="transmembrane region" description="Helical" evidence="5">
    <location>
        <begin position="251"/>
        <end position="274"/>
    </location>
</feature>
<evidence type="ECO:0000256" key="4">
    <source>
        <dbReference type="ARBA" id="ARBA00023136"/>
    </source>
</evidence>
<keyword evidence="2 5" id="KW-0812">Transmembrane</keyword>
<accession>A0ABN5Y1U3</accession>
<feature type="transmembrane region" description="Helical" evidence="5">
    <location>
        <begin position="224"/>
        <end position="245"/>
    </location>
</feature>
<dbReference type="PANTHER" id="PTHR23518:SF2">
    <property type="entry name" value="MAJOR FACILITATOR SUPERFAMILY TRANSPORTER"/>
    <property type="match status" value="1"/>
</dbReference>
<evidence type="ECO:0000256" key="5">
    <source>
        <dbReference type="SAM" id="Phobius"/>
    </source>
</evidence>
<comment type="subcellular location">
    <subcellularLocation>
        <location evidence="1">Cell membrane</location>
        <topology evidence="1">Multi-pass membrane protein</topology>
    </subcellularLocation>
</comment>
<evidence type="ECO:0000256" key="2">
    <source>
        <dbReference type="ARBA" id="ARBA00022692"/>
    </source>
</evidence>
<dbReference type="EMBL" id="AP022567">
    <property type="protein sequence ID" value="BBX31641.1"/>
    <property type="molecule type" value="Genomic_DNA"/>
</dbReference>
<keyword evidence="3 5" id="KW-1133">Transmembrane helix</keyword>
<dbReference type="Gene3D" id="1.20.1250.20">
    <property type="entry name" value="MFS general substrate transporter like domains"/>
    <property type="match status" value="2"/>
</dbReference>
<dbReference type="InterPro" id="IPR011701">
    <property type="entry name" value="MFS"/>
</dbReference>
<dbReference type="InterPro" id="IPR036259">
    <property type="entry name" value="MFS_trans_sf"/>
</dbReference>
<dbReference type="Proteomes" id="UP000465622">
    <property type="component" value="Chromosome"/>
</dbReference>
<feature type="transmembrane region" description="Helical" evidence="5">
    <location>
        <begin position="349"/>
        <end position="372"/>
    </location>
</feature>
<evidence type="ECO:0000256" key="1">
    <source>
        <dbReference type="ARBA" id="ARBA00004651"/>
    </source>
</evidence>
<protein>
    <submittedName>
        <fullName evidence="7">MFS transporter</fullName>
    </submittedName>
</protein>
<dbReference type="PANTHER" id="PTHR23518">
    <property type="entry name" value="C-METHYLTRANSFERASE"/>
    <property type="match status" value="1"/>
</dbReference>
<dbReference type="PROSITE" id="PS50850">
    <property type="entry name" value="MFS"/>
    <property type="match status" value="1"/>
</dbReference>
<feature type="domain" description="Major facilitator superfamily (MFS) profile" evidence="6">
    <location>
        <begin position="23"/>
        <end position="405"/>
    </location>
</feature>
<evidence type="ECO:0000259" key="6">
    <source>
        <dbReference type="PROSITE" id="PS50850"/>
    </source>
</evidence>
<sequence>MDNPIRAPWHGRIPQVRAWLTRNVRVLSAVSFLQDTASELLYPLLPIYLTAVLGAPPAVVGAVEGAAEGAAAMTKLAAGPLGDRFAKRPLIATGYGMAALGKVMVAAAGAWPGVLAGRVVDRLGKGIRGAPRDALLVADIDTAARGRVFGFHRAMDTLGAVAGPLLGLLGYELLDHQIAPLLWVAVVPAVLSVALVFLVAERRSTTRTSRQPTFSHVRDLPGRYWRVTAALVVFGLVNFPDALLLLRLNEIGFSVVEVILAYVTYNAVYAVASFPAGVLADRIGRVPVFGMGLVFFAIGYTGLGLTTDPVLAWLLIGAYGLFTGCTDGVGKAWISSLVSHDLQGSAQGVFQGLSGFAVLGAGVWAGLVWGAIPDQPGQLPLLVSGIVGAVFAVGLLAAPVLSRGR</sequence>
<dbReference type="SUPFAM" id="SSF103473">
    <property type="entry name" value="MFS general substrate transporter"/>
    <property type="match status" value="1"/>
</dbReference>
<keyword evidence="4 5" id="KW-0472">Membrane</keyword>
<evidence type="ECO:0000313" key="8">
    <source>
        <dbReference type="Proteomes" id="UP000465622"/>
    </source>
</evidence>
<feature type="transmembrane region" description="Helical" evidence="5">
    <location>
        <begin position="378"/>
        <end position="401"/>
    </location>
</feature>
<reference evidence="7 8" key="1">
    <citation type="journal article" date="2019" name="Emerg. Microbes Infect.">
        <title>Comprehensive subspecies identification of 175 nontuberculous mycobacteria species based on 7547 genomic profiles.</title>
        <authorList>
            <person name="Matsumoto Y."/>
            <person name="Kinjo T."/>
            <person name="Motooka D."/>
            <person name="Nabeya D."/>
            <person name="Jung N."/>
            <person name="Uechi K."/>
            <person name="Horii T."/>
            <person name="Iida T."/>
            <person name="Fujita J."/>
            <person name="Nakamura S."/>
        </authorList>
    </citation>
    <scope>NUCLEOTIDE SEQUENCE [LARGE SCALE GENOMIC DNA]</scope>
    <source>
        <strain evidence="7 8">JCM 12375</strain>
    </source>
</reference>
<dbReference type="InterPro" id="IPR020846">
    <property type="entry name" value="MFS_dom"/>
</dbReference>
<evidence type="ECO:0000313" key="7">
    <source>
        <dbReference type="EMBL" id="BBX31641.1"/>
    </source>
</evidence>
<name>A0ABN5Y1U3_MYCME</name>
<dbReference type="Pfam" id="PF07690">
    <property type="entry name" value="MFS_1"/>
    <property type="match status" value="2"/>
</dbReference>
<feature type="transmembrane region" description="Helical" evidence="5">
    <location>
        <begin position="286"/>
        <end position="305"/>
    </location>
</feature>
<dbReference type="CDD" id="cd17370">
    <property type="entry name" value="MFS_MJ1317_like"/>
    <property type="match status" value="1"/>
</dbReference>
<feature type="transmembrane region" description="Helical" evidence="5">
    <location>
        <begin position="180"/>
        <end position="200"/>
    </location>
</feature>
<gene>
    <name evidence="7" type="ORF">MMAGJ_09230</name>
</gene>